<gene>
    <name evidence="3" type="ORF">KTN04_09080</name>
</gene>
<dbReference type="PROSITE" id="PS00409">
    <property type="entry name" value="PROKAR_NTER_METHYL"/>
    <property type="match status" value="1"/>
</dbReference>
<protein>
    <submittedName>
        <fullName evidence="3">Pilus assembly protein</fullName>
    </submittedName>
</protein>
<organism evidence="3 4">
    <name type="scientific">Marinobacterium weihaiense</name>
    <dbReference type="NCBI Taxonomy" id="2851016"/>
    <lineage>
        <taxon>Bacteria</taxon>
        <taxon>Pseudomonadati</taxon>
        <taxon>Pseudomonadota</taxon>
        <taxon>Gammaproteobacteria</taxon>
        <taxon>Oceanospirillales</taxon>
        <taxon>Oceanospirillaceae</taxon>
        <taxon>Marinobacterium</taxon>
    </lineage>
</organism>
<dbReference type="Pfam" id="PF07811">
    <property type="entry name" value="TadE"/>
    <property type="match status" value="1"/>
</dbReference>
<evidence type="ECO:0000259" key="2">
    <source>
        <dbReference type="Pfam" id="PF07811"/>
    </source>
</evidence>
<name>A0ABS6MB14_9GAMM</name>
<feature type="domain" description="TadE-like" evidence="2">
    <location>
        <begin position="12"/>
        <end position="54"/>
    </location>
</feature>
<dbReference type="Proteomes" id="UP000755551">
    <property type="component" value="Unassembled WGS sequence"/>
</dbReference>
<dbReference type="RefSeq" id="WP_217334903.1">
    <property type="nucleotide sequence ID" value="NZ_JAHQZT010000009.1"/>
</dbReference>
<keyword evidence="1" id="KW-1133">Transmembrane helix</keyword>
<accession>A0ABS6MB14</accession>
<reference evidence="3 4" key="1">
    <citation type="submission" date="2021-06" db="EMBL/GenBank/DDBJ databases">
        <title>Bacterium isolated from marine sediment.</title>
        <authorList>
            <person name="Zhu K.-L."/>
            <person name="Du Z.-J."/>
            <person name="Liang Q.-Y."/>
        </authorList>
    </citation>
    <scope>NUCLEOTIDE SEQUENCE [LARGE SCALE GENOMIC DNA]</scope>
    <source>
        <strain evidence="3 4">A346</strain>
    </source>
</reference>
<evidence type="ECO:0000313" key="4">
    <source>
        <dbReference type="Proteomes" id="UP000755551"/>
    </source>
</evidence>
<comment type="caution">
    <text evidence="3">The sequence shown here is derived from an EMBL/GenBank/DDBJ whole genome shotgun (WGS) entry which is preliminary data.</text>
</comment>
<keyword evidence="1" id="KW-0812">Transmembrane</keyword>
<sequence>MKPINSRFRQQGLTTVEFSLVGIVLFMVLFGLIEFGRLMFTWNVLDEATRRAARLAAVCPVSDESGGSQFARDKGAFGGDMLLNFSKDNIAIEYLSQTGTVLGPPIATEDTYYVRARVVNYSHQMIIPLVDIDPIAALDFSTTLPAESLGVHPVAADPDQDLCELK</sequence>
<proteinExistence type="predicted"/>
<evidence type="ECO:0000256" key="1">
    <source>
        <dbReference type="SAM" id="Phobius"/>
    </source>
</evidence>
<keyword evidence="4" id="KW-1185">Reference proteome</keyword>
<evidence type="ECO:0000313" key="3">
    <source>
        <dbReference type="EMBL" id="MBV0933489.1"/>
    </source>
</evidence>
<feature type="transmembrane region" description="Helical" evidence="1">
    <location>
        <begin position="12"/>
        <end position="33"/>
    </location>
</feature>
<dbReference type="InterPro" id="IPR012495">
    <property type="entry name" value="TadE-like_dom"/>
</dbReference>
<keyword evidence="1" id="KW-0472">Membrane</keyword>
<dbReference type="InterPro" id="IPR012902">
    <property type="entry name" value="N_methyl_site"/>
</dbReference>
<dbReference type="EMBL" id="JAHQZT010000009">
    <property type="protein sequence ID" value="MBV0933489.1"/>
    <property type="molecule type" value="Genomic_DNA"/>
</dbReference>